<reference evidence="5 6" key="1">
    <citation type="submission" date="2019-07" db="EMBL/GenBank/DDBJ databases">
        <authorList>
            <person name="Hibberd C M."/>
            <person name="Gehrig L. J."/>
            <person name="Chang H.-W."/>
            <person name="Venkatesh S."/>
        </authorList>
    </citation>
    <scope>NUCLEOTIDE SEQUENCE [LARGE SCALE GENOMIC DNA]</scope>
    <source>
        <strain evidence="5">Ruminococcus_torques_SSTS_Bg7063</strain>
    </source>
</reference>
<dbReference type="InterPro" id="IPR008278">
    <property type="entry name" value="4-PPantetheinyl_Trfase_dom"/>
</dbReference>
<feature type="domain" description="4'-phosphopantetheinyl transferase" evidence="3">
    <location>
        <begin position="99"/>
        <end position="162"/>
    </location>
</feature>
<dbReference type="GO" id="GO:0005829">
    <property type="term" value="C:cytosol"/>
    <property type="evidence" value="ECO:0007669"/>
    <property type="project" value="TreeGrafter"/>
</dbReference>
<dbReference type="AlphaFoldDB" id="A0A564SC22"/>
<dbReference type="RefSeq" id="WP_144366205.1">
    <property type="nucleotide sequence ID" value="NZ_CABHNA010000015.1"/>
</dbReference>
<dbReference type="PANTHER" id="PTHR12215:SF10">
    <property type="entry name" value="L-AMINOADIPATE-SEMIALDEHYDE DEHYDROGENASE-PHOSPHOPANTETHEINYL TRANSFERASE"/>
    <property type="match status" value="1"/>
</dbReference>
<comment type="similarity">
    <text evidence="1">Belongs to the P-Pant transferase superfamily. Gsp/Sfp/HetI/AcpT family.</text>
</comment>
<organism evidence="5 6">
    <name type="scientific">[Ruminococcus] torques</name>
    <dbReference type="NCBI Taxonomy" id="33039"/>
    <lineage>
        <taxon>Bacteria</taxon>
        <taxon>Bacillati</taxon>
        <taxon>Bacillota</taxon>
        <taxon>Clostridia</taxon>
        <taxon>Lachnospirales</taxon>
        <taxon>Lachnospiraceae</taxon>
        <taxon>Mediterraneibacter</taxon>
    </lineage>
</organism>
<evidence type="ECO:0000259" key="4">
    <source>
        <dbReference type="Pfam" id="PF22624"/>
    </source>
</evidence>
<dbReference type="GO" id="GO:0008897">
    <property type="term" value="F:holo-[acyl-carrier-protein] synthase activity"/>
    <property type="evidence" value="ECO:0007669"/>
    <property type="project" value="InterPro"/>
</dbReference>
<evidence type="ECO:0000256" key="1">
    <source>
        <dbReference type="ARBA" id="ARBA00010990"/>
    </source>
</evidence>
<protein>
    <submittedName>
        <fullName evidence="5">4'-phosphopantetheinyl transferase psf-1</fullName>
        <ecNumber evidence="5">2.7.8.-</ecNumber>
    </submittedName>
</protein>
<dbReference type="Pfam" id="PF22624">
    <property type="entry name" value="AASDHPPT_N"/>
    <property type="match status" value="1"/>
</dbReference>
<evidence type="ECO:0000313" key="6">
    <source>
        <dbReference type="Proteomes" id="UP000363661"/>
    </source>
</evidence>
<dbReference type="EC" id="2.7.8.-" evidence="5"/>
<dbReference type="SUPFAM" id="SSF56214">
    <property type="entry name" value="4'-phosphopantetheinyl transferase"/>
    <property type="match status" value="2"/>
</dbReference>
<keyword evidence="2 5" id="KW-0808">Transferase</keyword>
<sequence length="206" mass="24080">MTKGRIIIADIEKISCNEEWILSQIAQRYVEKYQKHKRETDKKQELIAGYLLKEYLGVENDAQLVMNKNGKPMLVDARKHFNLSHSGKYVVLAIADQEVGIDIERVRPYHEATAKKIFSNEIQNAMSKLCGEEKDRIFTQLWTELEAKLKVKGIGFSKEWENEKAKEYFIETRCIDEYYVSLATEEKISVEIEWFTGNGEEVKKYD</sequence>
<gene>
    <name evidence="5" type="primary">psf-1_1</name>
    <name evidence="5" type="ORF">RTSSTS7063_00001</name>
</gene>
<dbReference type="PANTHER" id="PTHR12215">
    <property type="entry name" value="PHOSPHOPANTETHEINE TRANSFERASE"/>
    <property type="match status" value="1"/>
</dbReference>
<dbReference type="Gene3D" id="3.90.470.20">
    <property type="entry name" value="4'-phosphopantetheinyl transferase domain"/>
    <property type="match status" value="1"/>
</dbReference>
<evidence type="ECO:0000313" key="5">
    <source>
        <dbReference type="EMBL" id="VUW92288.1"/>
    </source>
</evidence>
<proteinExistence type="inferred from homology"/>
<dbReference type="Pfam" id="PF01648">
    <property type="entry name" value="ACPS"/>
    <property type="match status" value="1"/>
</dbReference>
<dbReference type="GO" id="GO:0000287">
    <property type="term" value="F:magnesium ion binding"/>
    <property type="evidence" value="ECO:0007669"/>
    <property type="project" value="InterPro"/>
</dbReference>
<dbReference type="Proteomes" id="UP000363661">
    <property type="component" value="Unassembled WGS sequence"/>
</dbReference>
<feature type="domain" description="4'-phosphopantetheinyl transferase N-terminal" evidence="4">
    <location>
        <begin position="21"/>
        <end position="93"/>
    </location>
</feature>
<keyword evidence="6" id="KW-1185">Reference proteome</keyword>
<evidence type="ECO:0000256" key="2">
    <source>
        <dbReference type="ARBA" id="ARBA00022679"/>
    </source>
</evidence>
<dbReference type="InterPro" id="IPR037143">
    <property type="entry name" value="4-PPantetheinyl_Trfase_dom_sf"/>
</dbReference>
<name>A0A564SC22_9FIRM</name>
<accession>A0A564SC22</accession>
<dbReference type="GO" id="GO:0019878">
    <property type="term" value="P:lysine biosynthetic process via aminoadipic acid"/>
    <property type="evidence" value="ECO:0007669"/>
    <property type="project" value="TreeGrafter"/>
</dbReference>
<dbReference type="InterPro" id="IPR050559">
    <property type="entry name" value="P-Pant_transferase_sf"/>
</dbReference>
<evidence type="ECO:0000259" key="3">
    <source>
        <dbReference type="Pfam" id="PF01648"/>
    </source>
</evidence>
<dbReference type="EMBL" id="CABHNA010000015">
    <property type="protein sequence ID" value="VUW92288.1"/>
    <property type="molecule type" value="Genomic_DNA"/>
</dbReference>
<dbReference type="InterPro" id="IPR055066">
    <property type="entry name" value="AASDHPPT_N"/>
</dbReference>